<gene>
    <name evidence="2" type="ORF">F8566_43245</name>
</gene>
<evidence type="ECO:0000313" key="2">
    <source>
        <dbReference type="EMBL" id="KAB2341144.1"/>
    </source>
</evidence>
<dbReference type="OrthoDB" id="3251785at2"/>
<evidence type="ECO:0000259" key="1">
    <source>
        <dbReference type="Pfam" id="PF01408"/>
    </source>
</evidence>
<dbReference type="Pfam" id="PF01408">
    <property type="entry name" value="GFO_IDH_MocA"/>
    <property type="match status" value="1"/>
</dbReference>
<dbReference type="PANTHER" id="PTHR43708">
    <property type="entry name" value="CONSERVED EXPRESSED OXIDOREDUCTASE (EUROFUNG)"/>
    <property type="match status" value="1"/>
</dbReference>
<dbReference type="AlphaFoldDB" id="A0A6H9YCH8"/>
<dbReference type="InterPro" id="IPR051317">
    <property type="entry name" value="Gfo/Idh/MocA_oxidoreduct"/>
</dbReference>
<reference evidence="2 3" key="1">
    <citation type="submission" date="2019-09" db="EMBL/GenBank/DDBJ databases">
        <title>Actinomadura physcomitrii sp. nov., a novel actinomycete isolated from moss [Physcomitrium sphaericum (Ludw) Fuernr].</title>
        <authorList>
            <person name="Zhuang X."/>
            <person name="Liu C."/>
        </authorList>
    </citation>
    <scope>NUCLEOTIDE SEQUENCE [LARGE SCALE GENOMIC DNA]</scope>
    <source>
        <strain evidence="2 3">HMC1</strain>
    </source>
</reference>
<organism evidence="2 3">
    <name type="scientific">Actinomadura rudentiformis</name>
    <dbReference type="NCBI Taxonomy" id="359158"/>
    <lineage>
        <taxon>Bacteria</taxon>
        <taxon>Bacillati</taxon>
        <taxon>Actinomycetota</taxon>
        <taxon>Actinomycetes</taxon>
        <taxon>Streptosporangiales</taxon>
        <taxon>Thermomonosporaceae</taxon>
        <taxon>Actinomadura</taxon>
    </lineage>
</organism>
<dbReference type="Gene3D" id="3.40.50.720">
    <property type="entry name" value="NAD(P)-binding Rossmann-like Domain"/>
    <property type="match status" value="1"/>
</dbReference>
<dbReference type="SUPFAM" id="SSF51735">
    <property type="entry name" value="NAD(P)-binding Rossmann-fold domains"/>
    <property type="match status" value="1"/>
</dbReference>
<keyword evidence="3" id="KW-1185">Reference proteome</keyword>
<sequence>MRIAVAGLGVIAQTVHLPLLERLRDHFEITAVCDLSAALTTRVAARYGVPACHTDLETMLEKGGFDALVLLTSGSHGTAAAAALRRGYPVLCEKPLAYTRAEAAELAALDTGPSPKLMVGYMKQYDPAVMRLTRSMPEAHAVQVTVLHPSDASQLSFANLPAPPDDVPAGVLSALRAADDDLLRTAIGDAPPAARGLYTAILNSISHDLSLLRLLACGAADVDHAAVWSGPAPGDRSIELTGPLRGGGRYAIHWHLLTGYPAYRETVAIQHATGSAELVFPTPYLLGAATRLTLVENDGGAERRTRYADVTPSFQNELLAFHAMVTDGVPPLTGVAGGAEDIVTAQLAVRRLRGDTAAGEAAEL</sequence>
<feature type="domain" description="Gfo/Idh/MocA-like oxidoreductase N-terminal" evidence="1">
    <location>
        <begin position="1"/>
        <end position="120"/>
    </location>
</feature>
<dbReference type="InterPro" id="IPR000683">
    <property type="entry name" value="Gfo/Idh/MocA-like_OxRdtase_N"/>
</dbReference>
<protein>
    <submittedName>
        <fullName evidence="2">Gfo/Idh/MocA family oxidoreductase</fullName>
    </submittedName>
</protein>
<dbReference type="Gene3D" id="3.30.360.10">
    <property type="entry name" value="Dihydrodipicolinate Reductase, domain 2"/>
    <property type="match status" value="1"/>
</dbReference>
<name>A0A6H9YCH8_9ACTN</name>
<proteinExistence type="predicted"/>
<dbReference type="InterPro" id="IPR036291">
    <property type="entry name" value="NAD(P)-bd_dom_sf"/>
</dbReference>
<dbReference type="Proteomes" id="UP000468735">
    <property type="component" value="Unassembled WGS sequence"/>
</dbReference>
<evidence type="ECO:0000313" key="3">
    <source>
        <dbReference type="Proteomes" id="UP000468735"/>
    </source>
</evidence>
<dbReference type="EMBL" id="WBMT01000027">
    <property type="protein sequence ID" value="KAB2341144.1"/>
    <property type="molecule type" value="Genomic_DNA"/>
</dbReference>
<dbReference type="GO" id="GO:0000166">
    <property type="term" value="F:nucleotide binding"/>
    <property type="evidence" value="ECO:0007669"/>
    <property type="project" value="InterPro"/>
</dbReference>
<comment type="caution">
    <text evidence="2">The sequence shown here is derived from an EMBL/GenBank/DDBJ whole genome shotgun (WGS) entry which is preliminary data.</text>
</comment>
<dbReference type="PANTHER" id="PTHR43708:SF4">
    <property type="entry name" value="OXIDOREDUCTASE YCEM-RELATED"/>
    <property type="match status" value="1"/>
</dbReference>
<accession>A0A6H9YCH8</accession>